<comment type="caution">
    <text evidence="1">The sequence shown here is derived from an EMBL/GenBank/DDBJ whole genome shotgun (WGS) entry which is preliminary data.</text>
</comment>
<accession>A0AAV9KNJ7</accession>
<dbReference type="Proteomes" id="UP001311915">
    <property type="component" value="Unassembled WGS sequence"/>
</dbReference>
<protein>
    <submittedName>
        <fullName evidence="1">Uncharacterized protein</fullName>
    </submittedName>
</protein>
<dbReference type="EMBL" id="JAWPEI010000010">
    <property type="protein sequence ID" value="KAK4713637.1"/>
    <property type="molecule type" value="Genomic_DNA"/>
</dbReference>
<reference evidence="1 2" key="1">
    <citation type="submission" date="2023-10" db="EMBL/GenBank/DDBJ databases">
        <title>Genome-Wide Identification Analysis in wild type Solanum Pinnatisectum Reveals Some Genes Defensing Phytophthora Infestans.</title>
        <authorList>
            <person name="Sun C."/>
        </authorList>
    </citation>
    <scope>NUCLEOTIDE SEQUENCE [LARGE SCALE GENOMIC DNA]</scope>
    <source>
        <strain evidence="1">LQN</strain>
        <tissue evidence="1">Leaf</tissue>
    </source>
</reference>
<keyword evidence="2" id="KW-1185">Reference proteome</keyword>
<sequence>MAVEDDETFYNSIFSLMAKSDDEDDLNEDENSTLNSQIFEMSVRLGILETCSLEPNEESGTSKGGKRKLSNFEVELEEKLKTSESKLVASLERNSQLVKDLDKIKEELNHSLKWTDSSKILSNLAN</sequence>
<gene>
    <name evidence="1" type="ORF">R3W88_019544</name>
</gene>
<organism evidence="1 2">
    <name type="scientific">Solanum pinnatisectum</name>
    <name type="common">tansyleaf nightshade</name>
    <dbReference type="NCBI Taxonomy" id="50273"/>
    <lineage>
        <taxon>Eukaryota</taxon>
        <taxon>Viridiplantae</taxon>
        <taxon>Streptophyta</taxon>
        <taxon>Embryophyta</taxon>
        <taxon>Tracheophyta</taxon>
        <taxon>Spermatophyta</taxon>
        <taxon>Magnoliopsida</taxon>
        <taxon>eudicotyledons</taxon>
        <taxon>Gunneridae</taxon>
        <taxon>Pentapetalae</taxon>
        <taxon>asterids</taxon>
        <taxon>lamiids</taxon>
        <taxon>Solanales</taxon>
        <taxon>Solanaceae</taxon>
        <taxon>Solanoideae</taxon>
        <taxon>Solaneae</taxon>
        <taxon>Solanum</taxon>
    </lineage>
</organism>
<evidence type="ECO:0000313" key="1">
    <source>
        <dbReference type="EMBL" id="KAK4713637.1"/>
    </source>
</evidence>
<name>A0AAV9KNJ7_9SOLN</name>
<dbReference type="AlphaFoldDB" id="A0AAV9KNJ7"/>
<evidence type="ECO:0000313" key="2">
    <source>
        <dbReference type="Proteomes" id="UP001311915"/>
    </source>
</evidence>
<proteinExistence type="predicted"/>